<evidence type="ECO:0000256" key="5">
    <source>
        <dbReference type="ARBA" id="ARBA00022525"/>
    </source>
</evidence>
<feature type="domain" description="Flagellar hook-associated protein FlgK helical" evidence="10">
    <location>
        <begin position="94"/>
        <end position="327"/>
    </location>
</feature>
<evidence type="ECO:0000256" key="6">
    <source>
        <dbReference type="ARBA" id="ARBA00023143"/>
    </source>
</evidence>
<feature type="domain" description="Flagellar basal-body/hook protein C-terminal" evidence="7">
    <location>
        <begin position="607"/>
        <end position="646"/>
    </location>
</feature>
<accession>A0ABS0EQT8</accession>
<evidence type="ECO:0000256" key="3">
    <source>
        <dbReference type="ARBA" id="ARBA00009677"/>
    </source>
</evidence>
<proteinExistence type="inferred from homology"/>
<comment type="caution">
    <text evidence="11">The sequence shown here is derived from an EMBL/GenBank/DDBJ whole genome shotgun (WGS) entry which is preliminary data.</text>
</comment>
<dbReference type="SUPFAM" id="SSF64518">
    <property type="entry name" value="Phase 1 flagellin"/>
    <property type="match status" value="2"/>
</dbReference>
<evidence type="ECO:0000259" key="8">
    <source>
        <dbReference type="Pfam" id="PF21158"/>
    </source>
</evidence>
<feature type="domain" description="Flagellar hook-associated protein 1 D2-like" evidence="8">
    <location>
        <begin position="339"/>
        <end position="414"/>
    </location>
</feature>
<reference evidence="11 12" key="1">
    <citation type="submission" date="2020-11" db="EMBL/GenBank/DDBJ databases">
        <title>WGS of Herminiimonas contaminans strain Marseille-Q4544 isolated from planarians Schmidtea mediterranea.</title>
        <authorList>
            <person name="Kangale L."/>
        </authorList>
    </citation>
    <scope>NUCLEOTIDE SEQUENCE [LARGE SCALE GENOMIC DNA]</scope>
    <source>
        <strain evidence="11 12">Marseille-Q4544</strain>
    </source>
</reference>
<comment type="similarity">
    <text evidence="3">Belongs to the flagella basal body rod proteins family.</text>
</comment>
<evidence type="ECO:0000256" key="4">
    <source>
        <dbReference type="ARBA" id="ARBA00016244"/>
    </source>
</evidence>
<dbReference type="InterPro" id="IPR002371">
    <property type="entry name" value="FlgK"/>
</dbReference>
<organism evidence="11 12">
    <name type="scientific">Herminiimonas contaminans</name>
    <dbReference type="NCBI Taxonomy" id="1111140"/>
    <lineage>
        <taxon>Bacteria</taxon>
        <taxon>Pseudomonadati</taxon>
        <taxon>Pseudomonadota</taxon>
        <taxon>Betaproteobacteria</taxon>
        <taxon>Burkholderiales</taxon>
        <taxon>Oxalobacteraceae</taxon>
        <taxon>Herminiimonas</taxon>
    </lineage>
</organism>
<keyword evidence="11" id="KW-0966">Cell projection</keyword>
<dbReference type="PANTHER" id="PTHR30033">
    <property type="entry name" value="FLAGELLAR HOOK-ASSOCIATED PROTEIN 1"/>
    <property type="match status" value="1"/>
</dbReference>
<keyword evidence="6" id="KW-0975">Bacterial flagellum</keyword>
<evidence type="ECO:0000256" key="1">
    <source>
        <dbReference type="ARBA" id="ARBA00004365"/>
    </source>
</evidence>
<sequence>MSSLFSIAQSGLAAAQAGIATTGHNIANQATPGYSRQVVVQSSLGGQNLDGGGYIGSGTNVETVKRIFNDFLAAQVVGAQSSKSQLDTYYSQISKVNNMLADSSVGLSPAIQDFFKGVQDLVANPGSASSRQAMLSGAEALASRFQSMDAQLTSMRNGVNNEIAGAVTNINAYAKQIAQLNDAITKAQNGTGQPPNDLLDQRDLLVSELAKQTKVSVVQQGDGYNVFIGNGQPLVVSNLSYELMTLSSPTDPGRLGVGYKTATGTIISMPENSLVGGNLGGLFEYRNKTLDPIQNSLGRIALGLAATFNAQHRLGQDQNGNLGGDFFNLASPVVNPSDNNTGNASVAASISNVDALTTSDYRLTYDGTNYTVTRMSDNVSMYSNTTFPAGAIDGVNFSMPSGTMASGDEFVIKPTINGASGLSVLIKDVKNIAAATPIRTDAPGTNTGTGAISAGNINSSFTGATVASPVTLTFDSATGTLSGFPAGMPVTVTTNGVTTTFPAGTPVTYTAGSVIAFGGAEVKISGTPANGDKFTISANTNGDGDNRNMLALGELQTKNVLLGGTASYNGAYSQLVSLVGNKTRELQTNSAAEGTLLKQLQTAQQSDSGVNLDEEATNLLRYQQAYQASGKVMQTISDMFKVLISLGV</sequence>
<dbReference type="Pfam" id="PF21159">
    <property type="entry name" value="FlgK_2nd"/>
    <property type="match status" value="1"/>
</dbReference>
<protein>
    <recommendedName>
        <fullName evidence="4">Flagellar hook-associated protein 1</fullName>
    </recommendedName>
</protein>
<dbReference type="RefSeq" id="WP_195874947.1">
    <property type="nucleotide sequence ID" value="NZ_JADOEL010000003.1"/>
</dbReference>
<dbReference type="Pfam" id="PF22638">
    <property type="entry name" value="FlgK_D1"/>
    <property type="match status" value="1"/>
</dbReference>
<dbReference type="Pfam" id="PF21158">
    <property type="entry name" value="flgK_1st_1"/>
    <property type="match status" value="1"/>
</dbReference>
<dbReference type="EMBL" id="JADOEL010000003">
    <property type="protein sequence ID" value="MBF8177139.1"/>
    <property type="molecule type" value="Genomic_DNA"/>
</dbReference>
<dbReference type="InterPro" id="IPR010930">
    <property type="entry name" value="Flg_bb/hook_C_dom"/>
</dbReference>
<dbReference type="InterPro" id="IPR049474">
    <property type="entry name" value="FlgK_D3"/>
</dbReference>
<dbReference type="Proteomes" id="UP000657372">
    <property type="component" value="Unassembled WGS sequence"/>
</dbReference>
<comment type="subcellular location">
    <subcellularLocation>
        <location evidence="1">Bacterial flagellum</location>
    </subcellularLocation>
    <subcellularLocation>
        <location evidence="2">Secreted</location>
    </subcellularLocation>
</comment>
<name>A0ABS0EQT8_9BURK</name>
<dbReference type="InterPro" id="IPR049119">
    <property type="entry name" value="FlgK_D2-like"/>
</dbReference>
<dbReference type="InterPro" id="IPR053927">
    <property type="entry name" value="FlgK_helical"/>
</dbReference>
<dbReference type="PANTHER" id="PTHR30033:SF1">
    <property type="entry name" value="FLAGELLAR HOOK-ASSOCIATED PROTEIN 1"/>
    <property type="match status" value="1"/>
</dbReference>
<evidence type="ECO:0000256" key="2">
    <source>
        <dbReference type="ARBA" id="ARBA00004613"/>
    </source>
</evidence>
<keyword evidence="11" id="KW-0969">Cilium</keyword>
<gene>
    <name evidence="11" type="primary">flgK</name>
    <name evidence="11" type="ORF">IXC47_05540</name>
</gene>
<keyword evidence="12" id="KW-1185">Reference proteome</keyword>
<dbReference type="PRINTS" id="PR01005">
    <property type="entry name" value="FLGHOOKAP1"/>
</dbReference>
<keyword evidence="5" id="KW-0964">Secreted</keyword>
<feature type="domain" description="Flagellar hook-associated protein 1 D3" evidence="9">
    <location>
        <begin position="438"/>
        <end position="538"/>
    </location>
</feature>
<evidence type="ECO:0000259" key="10">
    <source>
        <dbReference type="Pfam" id="PF22638"/>
    </source>
</evidence>
<dbReference type="NCBIfam" id="TIGR02492">
    <property type="entry name" value="flgK_ends"/>
    <property type="match status" value="1"/>
</dbReference>
<keyword evidence="11" id="KW-0282">Flagellum</keyword>
<evidence type="ECO:0000313" key="11">
    <source>
        <dbReference type="EMBL" id="MBF8177139.1"/>
    </source>
</evidence>
<evidence type="ECO:0000313" key="12">
    <source>
        <dbReference type="Proteomes" id="UP000657372"/>
    </source>
</evidence>
<dbReference type="Pfam" id="PF06429">
    <property type="entry name" value="Flg_bbr_C"/>
    <property type="match status" value="1"/>
</dbReference>
<evidence type="ECO:0000259" key="7">
    <source>
        <dbReference type="Pfam" id="PF06429"/>
    </source>
</evidence>
<evidence type="ECO:0000259" key="9">
    <source>
        <dbReference type="Pfam" id="PF21159"/>
    </source>
</evidence>